<keyword evidence="5" id="KW-0812">Transmembrane</keyword>
<dbReference type="SUPFAM" id="SSF54001">
    <property type="entry name" value="Cysteine proteinases"/>
    <property type="match status" value="1"/>
</dbReference>
<gene>
    <name evidence="7" type="ORF">G4B88_012534</name>
</gene>
<dbReference type="GO" id="GO:0006508">
    <property type="term" value="P:proteolysis"/>
    <property type="evidence" value="ECO:0007669"/>
    <property type="project" value="UniProtKB-KW"/>
</dbReference>
<feature type="coiled-coil region" evidence="4">
    <location>
        <begin position="111"/>
        <end position="183"/>
    </location>
</feature>
<keyword evidence="4" id="KW-0175">Coiled coil</keyword>
<evidence type="ECO:0000313" key="7">
    <source>
        <dbReference type="EMBL" id="KAF4350317.1"/>
    </source>
</evidence>
<evidence type="ECO:0000256" key="1">
    <source>
        <dbReference type="ARBA" id="ARBA00005234"/>
    </source>
</evidence>
<keyword evidence="5" id="KW-1133">Transmembrane helix</keyword>
<evidence type="ECO:0000256" key="4">
    <source>
        <dbReference type="SAM" id="Coils"/>
    </source>
</evidence>
<feature type="domain" description="Ubiquitin-like protease family profile" evidence="6">
    <location>
        <begin position="477"/>
        <end position="516"/>
    </location>
</feature>
<evidence type="ECO:0000313" key="8">
    <source>
        <dbReference type="Proteomes" id="UP000583929"/>
    </source>
</evidence>
<dbReference type="GO" id="GO:0008234">
    <property type="term" value="F:cysteine-type peptidase activity"/>
    <property type="evidence" value="ECO:0007669"/>
    <property type="project" value="InterPro"/>
</dbReference>
<dbReference type="AlphaFoldDB" id="A0A7J6DW09"/>
<keyword evidence="3" id="KW-0378">Hydrolase</keyword>
<reference evidence="7 8" key="1">
    <citation type="journal article" date="2020" name="bioRxiv">
        <title>Sequence and annotation of 42 cannabis genomes reveals extensive copy number variation in cannabinoid synthesis and pathogen resistance genes.</title>
        <authorList>
            <person name="Mckernan K.J."/>
            <person name="Helbert Y."/>
            <person name="Kane L.T."/>
            <person name="Ebling H."/>
            <person name="Zhang L."/>
            <person name="Liu B."/>
            <person name="Eaton Z."/>
            <person name="Mclaughlin S."/>
            <person name="Kingan S."/>
            <person name="Baybayan P."/>
            <person name="Concepcion G."/>
            <person name="Jordan M."/>
            <person name="Riva A."/>
            <person name="Barbazuk W."/>
            <person name="Harkins T."/>
        </authorList>
    </citation>
    <scope>NUCLEOTIDE SEQUENCE [LARGE SCALE GENOMIC DNA]</scope>
    <source>
        <strain evidence="8">cv. Jamaican Lion 4</strain>
        <tissue evidence="7">Leaf</tissue>
    </source>
</reference>
<dbReference type="Proteomes" id="UP000583929">
    <property type="component" value="Unassembled WGS sequence"/>
</dbReference>
<name>A0A7J6DW09_CANSA</name>
<evidence type="ECO:0000256" key="5">
    <source>
        <dbReference type="SAM" id="Phobius"/>
    </source>
</evidence>
<organism evidence="7 8">
    <name type="scientific">Cannabis sativa</name>
    <name type="common">Hemp</name>
    <name type="synonym">Marijuana</name>
    <dbReference type="NCBI Taxonomy" id="3483"/>
    <lineage>
        <taxon>Eukaryota</taxon>
        <taxon>Viridiplantae</taxon>
        <taxon>Streptophyta</taxon>
        <taxon>Embryophyta</taxon>
        <taxon>Tracheophyta</taxon>
        <taxon>Spermatophyta</taxon>
        <taxon>Magnoliopsida</taxon>
        <taxon>eudicotyledons</taxon>
        <taxon>Gunneridae</taxon>
        <taxon>Pentapetalae</taxon>
        <taxon>rosids</taxon>
        <taxon>fabids</taxon>
        <taxon>Rosales</taxon>
        <taxon>Cannabaceae</taxon>
        <taxon>Cannabis</taxon>
    </lineage>
</organism>
<dbReference type="Pfam" id="PF02902">
    <property type="entry name" value="Peptidase_C48"/>
    <property type="match status" value="1"/>
</dbReference>
<dbReference type="EMBL" id="JAATIQ010000602">
    <property type="protein sequence ID" value="KAF4350317.1"/>
    <property type="molecule type" value="Genomic_DNA"/>
</dbReference>
<sequence length="542" mass="62442">MQLMQLKVVVEEDLGNMQLSIFFNFFGPKILGIIATLMIRVLETTFQGNDRGSQFSKVVTKLKGMARKYNRKYKKRKSSTPYQKGLTFSKVMPKGAAKNTTFSTNEEGVFYKEITENIKEVADNRKELSENRKELSENRKELSENKIEYSERRKEISILGKKLDEIRENINDLVGMKDDAKRVEDLLRALCNQREKDIERTKVEEKKLAAQKDLEECINDLKSGRIVLSSPDCVAPSPSILKAVIQDDNKFFYQKRPKISKRKRSNEDKKVKKSYFSVASKEDMTSVYHSSSAEIPPTIIASPPSFSTLVETTVIKGNDIHPNRDPPVDSHPNYVDISPTFLTPEKKINCFSGNFPFDSDFEAMPSKEVADAFLEWYSKGMNMKRKNSPSSPPFVGKNDIITFQSGKKFKLGTTRVTRKRWFFDIYDAKGLLSDEHVDTSLYYLRKKALYHRCCPSFLKCTTTSCLFDFYMGQSFRSHGTDCGVYLIKFVELLMMGESHFRISQNNVEDMRRKMAIEFWDHACIKLIDDCKTPSVQICKYDQ</sequence>
<comment type="similarity">
    <text evidence="1">Belongs to the peptidase C48 family.</text>
</comment>
<accession>A0A7J6DW09</accession>
<dbReference type="Gene3D" id="3.40.395.10">
    <property type="entry name" value="Adenoviral Proteinase, Chain A"/>
    <property type="match status" value="1"/>
</dbReference>
<evidence type="ECO:0000259" key="6">
    <source>
        <dbReference type="Pfam" id="PF02902"/>
    </source>
</evidence>
<dbReference type="InterPro" id="IPR003653">
    <property type="entry name" value="Peptidase_C48_C"/>
</dbReference>
<keyword evidence="8" id="KW-1185">Reference proteome</keyword>
<proteinExistence type="inferred from homology"/>
<comment type="caution">
    <text evidence="7">The sequence shown here is derived from an EMBL/GenBank/DDBJ whole genome shotgun (WGS) entry which is preliminary data.</text>
</comment>
<dbReference type="InterPro" id="IPR038765">
    <property type="entry name" value="Papain-like_cys_pep_sf"/>
</dbReference>
<keyword evidence="2" id="KW-0645">Protease</keyword>
<protein>
    <recommendedName>
        <fullName evidence="6">Ubiquitin-like protease family profile domain-containing protein</fullName>
    </recommendedName>
</protein>
<evidence type="ECO:0000256" key="3">
    <source>
        <dbReference type="ARBA" id="ARBA00022801"/>
    </source>
</evidence>
<evidence type="ECO:0000256" key="2">
    <source>
        <dbReference type="ARBA" id="ARBA00022670"/>
    </source>
</evidence>
<keyword evidence="5" id="KW-0472">Membrane</keyword>
<feature type="transmembrane region" description="Helical" evidence="5">
    <location>
        <begin position="21"/>
        <end position="42"/>
    </location>
</feature>